<sequence length="180" mass="19862">MPLGTTQRALQRQGTLIKQSPEATIIILASMIFSNRIIGITRGIASAPSPDRGVPTDVRSFSVNEQCTSGCCRSVIVSFFFGRGNILTAPARTDERRSKARYKLRAASAAASESDYSYMRRTDENEHMPSAAELTCIKNRVEIHRDQCVSALDTTTAPYTTRPLSSAYSRARIRDSTRLP</sequence>
<protein>
    <submittedName>
        <fullName evidence="1">Uncharacterized protein</fullName>
    </submittedName>
</protein>
<dbReference type="AlphaFoldDB" id="A0A6A4RXB6"/>
<evidence type="ECO:0000313" key="1">
    <source>
        <dbReference type="EMBL" id="KAF0023104.1"/>
    </source>
</evidence>
<dbReference type="Proteomes" id="UP000438429">
    <property type="component" value="Unassembled WGS sequence"/>
</dbReference>
<organism evidence="1 2">
    <name type="scientific">Scophthalmus maximus</name>
    <name type="common">Turbot</name>
    <name type="synonym">Psetta maxima</name>
    <dbReference type="NCBI Taxonomy" id="52904"/>
    <lineage>
        <taxon>Eukaryota</taxon>
        <taxon>Metazoa</taxon>
        <taxon>Chordata</taxon>
        <taxon>Craniata</taxon>
        <taxon>Vertebrata</taxon>
        <taxon>Euteleostomi</taxon>
        <taxon>Actinopterygii</taxon>
        <taxon>Neopterygii</taxon>
        <taxon>Teleostei</taxon>
        <taxon>Neoteleostei</taxon>
        <taxon>Acanthomorphata</taxon>
        <taxon>Carangaria</taxon>
        <taxon>Pleuronectiformes</taxon>
        <taxon>Pleuronectoidei</taxon>
        <taxon>Scophthalmidae</taxon>
        <taxon>Scophthalmus</taxon>
    </lineage>
</organism>
<gene>
    <name evidence="1" type="ORF">F2P81_023734</name>
</gene>
<proteinExistence type="predicted"/>
<evidence type="ECO:0000313" key="2">
    <source>
        <dbReference type="Proteomes" id="UP000438429"/>
    </source>
</evidence>
<name>A0A6A4RXB6_SCOMX</name>
<dbReference type="EMBL" id="VEVO01000022">
    <property type="protein sequence ID" value="KAF0023104.1"/>
    <property type="molecule type" value="Genomic_DNA"/>
</dbReference>
<accession>A0A6A4RXB6</accession>
<reference evidence="1 2" key="1">
    <citation type="submission" date="2019-06" db="EMBL/GenBank/DDBJ databases">
        <title>Draft genomes of female and male turbot (Scophthalmus maximus).</title>
        <authorList>
            <person name="Xu H."/>
            <person name="Xu X.-W."/>
            <person name="Shao C."/>
            <person name="Chen S."/>
        </authorList>
    </citation>
    <scope>NUCLEOTIDE SEQUENCE [LARGE SCALE GENOMIC DNA]</scope>
    <source>
        <strain evidence="1">Ysfricsl-2016a</strain>
        <tissue evidence="1">Blood</tissue>
    </source>
</reference>
<comment type="caution">
    <text evidence="1">The sequence shown here is derived from an EMBL/GenBank/DDBJ whole genome shotgun (WGS) entry which is preliminary data.</text>
</comment>